<dbReference type="SUPFAM" id="SSF53756">
    <property type="entry name" value="UDP-Glycosyltransferase/glycogen phosphorylase"/>
    <property type="match status" value="1"/>
</dbReference>
<comment type="caution">
    <text evidence="2">The sequence shown here is derived from an EMBL/GenBank/DDBJ whole genome shotgun (WGS) entry which is preliminary data.</text>
</comment>
<dbReference type="GO" id="GO:0080043">
    <property type="term" value="F:quercetin 3-O-glucosyltransferase activity"/>
    <property type="evidence" value="ECO:0007669"/>
    <property type="project" value="TreeGrafter"/>
</dbReference>
<name>A0AAV5DFV6_ELECO</name>
<gene>
    <name evidence="2" type="primary">ga27866</name>
    <name evidence="2" type="ORF">PR202_ga27866</name>
</gene>
<comment type="similarity">
    <text evidence="1">Belongs to the UDP-glycosyltransferase family.</text>
</comment>
<dbReference type="EMBL" id="BQKI01000017">
    <property type="protein sequence ID" value="GJN09823.1"/>
    <property type="molecule type" value="Genomic_DNA"/>
</dbReference>
<evidence type="ECO:0000313" key="2">
    <source>
        <dbReference type="EMBL" id="GJN09823.1"/>
    </source>
</evidence>
<dbReference type="PANTHER" id="PTHR11926">
    <property type="entry name" value="GLUCOSYL/GLUCURONOSYL TRANSFERASES"/>
    <property type="match status" value="1"/>
</dbReference>
<organism evidence="2 3">
    <name type="scientific">Eleusine coracana subsp. coracana</name>
    <dbReference type="NCBI Taxonomy" id="191504"/>
    <lineage>
        <taxon>Eukaryota</taxon>
        <taxon>Viridiplantae</taxon>
        <taxon>Streptophyta</taxon>
        <taxon>Embryophyta</taxon>
        <taxon>Tracheophyta</taxon>
        <taxon>Spermatophyta</taxon>
        <taxon>Magnoliopsida</taxon>
        <taxon>Liliopsida</taxon>
        <taxon>Poales</taxon>
        <taxon>Poaceae</taxon>
        <taxon>PACMAD clade</taxon>
        <taxon>Chloridoideae</taxon>
        <taxon>Cynodonteae</taxon>
        <taxon>Eleusininae</taxon>
        <taxon>Eleusine</taxon>
    </lineage>
</organism>
<dbReference type="GO" id="GO:0080044">
    <property type="term" value="F:quercetin 7-O-glucosyltransferase activity"/>
    <property type="evidence" value="ECO:0007669"/>
    <property type="project" value="TreeGrafter"/>
</dbReference>
<dbReference type="AlphaFoldDB" id="A0AAV5DFV6"/>
<protein>
    <submittedName>
        <fullName evidence="2">Uncharacterized protein</fullName>
    </submittedName>
</protein>
<keyword evidence="3" id="KW-1185">Reference proteome</keyword>
<proteinExistence type="inferred from homology"/>
<reference evidence="2" key="2">
    <citation type="submission" date="2021-12" db="EMBL/GenBank/DDBJ databases">
        <title>Resequencing data analysis of finger millet.</title>
        <authorList>
            <person name="Hatakeyama M."/>
            <person name="Aluri S."/>
            <person name="Balachadran M.T."/>
            <person name="Sivarajan S.R."/>
            <person name="Poveda L."/>
            <person name="Shimizu-Inatsugi R."/>
            <person name="Schlapbach R."/>
            <person name="Sreeman S.M."/>
            <person name="Shimizu K.K."/>
        </authorList>
    </citation>
    <scope>NUCLEOTIDE SEQUENCE</scope>
</reference>
<dbReference type="Gene3D" id="3.40.50.2000">
    <property type="entry name" value="Glycogen Phosphorylase B"/>
    <property type="match status" value="1"/>
</dbReference>
<reference evidence="2" key="1">
    <citation type="journal article" date="2018" name="DNA Res.">
        <title>Multiple hybrid de novo genome assembly of finger millet, an orphan allotetraploid crop.</title>
        <authorList>
            <person name="Hatakeyama M."/>
            <person name="Aluri S."/>
            <person name="Balachadran M.T."/>
            <person name="Sivarajan S.R."/>
            <person name="Patrignani A."/>
            <person name="Gruter S."/>
            <person name="Poveda L."/>
            <person name="Shimizu-Inatsugi R."/>
            <person name="Baeten J."/>
            <person name="Francoijs K.J."/>
            <person name="Nataraja K.N."/>
            <person name="Reddy Y.A.N."/>
            <person name="Phadnis S."/>
            <person name="Ravikumar R.L."/>
            <person name="Schlapbach R."/>
            <person name="Sreeman S.M."/>
            <person name="Shimizu K.K."/>
        </authorList>
    </citation>
    <scope>NUCLEOTIDE SEQUENCE</scope>
</reference>
<evidence type="ECO:0000256" key="1">
    <source>
        <dbReference type="ARBA" id="ARBA00009995"/>
    </source>
</evidence>
<accession>A0AAV5DFV6</accession>
<dbReference type="PANTHER" id="PTHR11926:SF1451">
    <property type="entry name" value="OS07G0241500 PROTEIN"/>
    <property type="match status" value="1"/>
</dbReference>
<dbReference type="Proteomes" id="UP001054889">
    <property type="component" value="Unassembled WGS sequence"/>
</dbReference>
<evidence type="ECO:0000313" key="3">
    <source>
        <dbReference type="Proteomes" id="UP001054889"/>
    </source>
</evidence>
<sequence>MSGEGRGGDAWRGFSTSRRYFLCLGLSSVGGRWRPGDAEERRRRWLGQAEKKQERGRGNGGVVQTGVRETGGIGVTRPRSACLFIDGNLLAVQKAAARLGLPTLVLRTGSAACLGSFLTFPKLYEMGYLPRQQSQLYMPVKELPPLRVRDLFFSIHSSQEKVRKVLARITETVKGSSGVIINTSEALEINELERIHSEVNVPMVLAAGPLHKLSSTSTGAGDQDYNCIKWLDTQPGPTSSAVASADLARVPYCPSLHNHTVCLTASTSPAMCISPPYASSPTTAALPSSTSRRREQLHPQALSFIFATLRSP</sequence>